<evidence type="ECO:0000256" key="1">
    <source>
        <dbReference type="ARBA" id="ARBA00004141"/>
    </source>
</evidence>
<dbReference type="InterPro" id="IPR006696">
    <property type="entry name" value="DUF423"/>
</dbReference>
<proteinExistence type="inferred from homology"/>
<evidence type="ECO:0008006" key="9">
    <source>
        <dbReference type="Google" id="ProtNLM"/>
    </source>
</evidence>
<dbReference type="Proteomes" id="UP000008912">
    <property type="component" value="Unassembled WGS sequence"/>
</dbReference>
<reference evidence="7" key="3">
    <citation type="submission" date="2025-09" db="UniProtKB">
        <authorList>
            <consortium name="Ensembl"/>
        </authorList>
    </citation>
    <scope>IDENTIFICATION</scope>
</reference>
<protein>
    <recommendedName>
        <fullName evidence="9">Secreted protein</fullName>
    </recommendedName>
</protein>
<keyword evidence="5" id="KW-0472">Membrane</keyword>
<dbReference type="Ensembl" id="ENSAMET00000044494.1">
    <property type="protein sequence ID" value="ENSAMEP00000021914.1"/>
    <property type="gene ID" value="ENSAMEG00000026874.1"/>
</dbReference>
<feature type="signal peptide" evidence="6">
    <location>
        <begin position="1"/>
        <end position="23"/>
    </location>
</feature>
<reference evidence="7" key="2">
    <citation type="submission" date="2025-08" db="UniProtKB">
        <authorList>
            <consortium name="Ensembl"/>
        </authorList>
    </citation>
    <scope>IDENTIFICATION</scope>
</reference>
<evidence type="ECO:0000256" key="6">
    <source>
        <dbReference type="SAM" id="SignalP"/>
    </source>
</evidence>
<keyword evidence="4" id="KW-1133">Transmembrane helix</keyword>
<dbReference type="GO" id="GO:0016020">
    <property type="term" value="C:membrane"/>
    <property type="evidence" value="ECO:0007669"/>
    <property type="project" value="UniProtKB-SubCell"/>
</dbReference>
<evidence type="ECO:0000313" key="8">
    <source>
        <dbReference type="Proteomes" id="UP000008912"/>
    </source>
</evidence>
<dbReference type="PANTHER" id="PTHR43461:SF1">
    <property type="entry name" value="TRANSMEMBRANE PROTEIN 256"/>
    <property type="match status" value="1"/>
</dbReference>
<organism evidence="7 8">
    <name type="scientific">Ailuropoda melanoleuca</name>
    <name type="common">Giant panda</name>
    <dbReference type="NCBI Taxonomy" id="9646"/>
    <lineage>
        <taxon>Eukaryota</taxon>
        <taxon>Metazoa</taxon>
        <taxon>Chordata</taxon>
        <taxon>Craniata</taxon>
        <taxon>Vertebrata</taxon>
        <taxon>Euteleostomi</taxon>
        <taxon>Mammalia</taxon>
        <taxon>Eutheria</taxon>
        <taxon>Laurasiatheria</taxon>
        <taxon>Carnivora</taxon>
        <taxon>Caniformia</taxon>
        <taxon>Ursidae</taxon>
        <taxon>Ailuropoda</taxon>
    </lineage>
</organism>
<dbReference type="Pfam" id="PF04241">
    <property type="entry name" value="DUF423"/>
    <property type="match status" value="1"/>
</dbReference>
<dbReference type="InParanoid" id="A0A7N5J9A7"/>
<evidence type="ECO:0000313" key="7">
    <source>
        <dbReference type="Ensembl" id="ENSAMEP00000021914.1"/>
    </source>
</evidence>
<name>A0A7N5J9A7_AILME</name>
<evidence type="ECO:0000256" key="3">
    <source>
        <dbReference type="ARBA" id="ARBA00022692"/>
    </source>
</evidence>
<keyword evidence="6" id="KW-0732">Signal</keyword>
<dbReference type="GeneTree" id="ENSGT00390000000334"/>
<comment type="similarity">
    <text evidence="2">Belongs to the TMEM256 family.</text>
</comment>
<comment type="subcellular location">
    <subcellularLocation>
        <location evidence="1">Membrane</location>
        <topology evidence="1">Multi-pass membrane protein</topology>
    </subcellularLocation>
</comment>
<evidence type="ECO:0000256" key="2">
    <source>
        <dbReference type="ARBA" id="ARBA00006208"/>
    </source>
</evidence>
<keyword evidence="3" id="KW-0812">Transmembrane</keyword>
<sequence length="107" mass="11789">MPHTQVCARGCFLCLGALSRARALRSASYRVHNVQFVEANGKELFDKTNKHHFLHSLALSGVPYCRKPSEASLVLASGTTLPCTSFYYQALSRDRRAQTFAPVGSTL</sequence>
<evidence type="ECO:0000256" key="4">
    <source>
        <dbReference type="ARBA" id="ARBA00022989"/>
    </source>
</evidence>
<feature type="chain" id="PRO_5031170286" description="Secreted protein" evidence="6">
    <location>
        <begin position="24"/>
        <end position="107"/>
    </location>
</feature>
<accession>A0A7N5J9A7</accession>
<keyword evidence="8" id="KW-1185">Reference proteome</keyword>
<reference evidence="7 8" key="1">
    <citation type="journal article" date="2010" name="Nature">
        <title>The sequence and de novo assembly of the giant panda genome.</title>
        <authorList>
            <person name="Li R."/>
            <person name="Fan W."/>
            <person name="Tian G."/>
            <person name="Zhu H."/>
            <person name="He L."/>
            <person name="Cai J."/>
            <person name="Huang Q."/>
            <person name="Cai Q."/>
            <person name="Li B."/>
            <person name="Bai Y."/>
            <person name="Zhang Z."/>
            <person name="Zhang Y."/>
            <person name="Wang W."/>
            <person name="Li J."/>
            <person name="Wei F."/>
            <person name="Li H."/>
            <person name="Jian M."/>
            <person name="Li J."/>
            <person name="Zhang Z."/>
            <person name="Nielsen R."/>
            <person name="Li D."/>
            <person name="Gu W."/>
            <person name="Yang Z."/>
            <person name="Xuan Z."/>
            <person name="Ryder O.A."/>
            <person name="Leung F.C."/>
            <person name="Zhou Y."/>
            <person name="Cao J."/>
            <person name="Sun X."/>
            <person name="Fu Y."/>
            <person name="Fang X."/>
            <person name="Guo X."/>
            <person name="Wang B."/>
            <person name="Hou R."/>
            <person name="Shen F."/>
            <person name="Mu B."/>
            <person name="Ni P."/>
            <person name="Lin R."/>
            <person name="Qian W."/>
            <person name="Wang G."/>
            <person name="Yu C."/>
            <person name="Nie W."/>
            <person name="Wang J."/>
            <person name="Wu Z."/>
            <person name="Liang H."/>
            <person name="Min J."/>
            <person name="Wu Q."/>
            <person name="Cheng S."/>
            <person name="Ruan J."/>
            <person name="Wang M."/>
            <person name="Shi Z."/>
            <person name="Wen M."/>
            <person name="Liu B."/>
            <person name="Ren X."/>
            <person name="Zheng H."/>
            <person name="Dong D."/>
            <person name="Cook K."/>
            <person name="Shan G."/>
            <person name="Zhang H."/>
            <person name="Kosiol C."/>
            <person name="Xie X."/>
            <person name="Lu Z."/>
            <person name="Zheng H."/>
            <person name="Li Y."/>
            <person name="Steiner C.C."/>
            <person name="Lam T.T."/>
            <person name="Lin S."/>
            <person name="Zhang Q."/>
            <person name="Li G."/>
            <person name="Tian J."/>
            <person name="Gong T."/>
            <person name="Liu H."/>
            <person name="Zhang D."/>
            <person name="Fang L."/>
            <person name="Ye C."/>
            <person name="Zhang J."/>
            <person name="Hu W."/>
            <person name="Xu A."/>
            <person name="Ren Y."/>
            <person name="Zhang G."/>
            <person name="Bruford M.W."/>
            <person name="Li Q."/>
            <person name="Ma L."/>
            <person name="Guo Y."/>
            <person name="An N."/>
            <person name="Hu Y."/>
            <person name="Zheng Y."/>
            <person name="Shi Y."/>
            <person name="Li Z."/>
            <person name="Liu Q."/>
            <person name="Chen Y."/>
            <person name="Zhao J."/>
            <person name="Qu N."/>
            <person name="Zhao S."/>
            <person name="Tian F."/>
            <person name="Wang X."/>
            <person name="Wang H."/>
            <person name="Xu L."/>
            <person name="Liu X."/>
            <person name="Vinar T."/>
            <person name="Wang Y."/>
            <person name="Lam T.W."/>
            <person name="Yiu S.M."/>
            <person name="Liu S."/>
            <person name="Zhang H."/>
            <person name="Li D."/>
            <person name="Huang Y."/>
            <person name="Wang X."/>
            <person name="Yang G."/>
            <person name="Jiang Z."/>
            <person name="Wang J."/>
            <person name="Qin N."/>
            <person name="Li L."/>
            <person name="Li J."/>
            <person name="Bolund L."/>
            <person name="Kristiansen K."/>
            <person name="Wong G.K."/>
            <person name="Olson M."/>
            <person name="Zhang X."/>
            <person name="Li S."/>
            <person name="Yang H."/>
            <person name="Wang J."/>
            <person name="Wang J."/>
        </authorList>
    </citation>
    <scope>NUCLEOTIDE SEQUENCE [LARGE SCALE GENOMIC DNA]</scope>
</reference>
<evidence type="ECO:0000256" key="5">
    <source>
        <dbReference type="ARBA" id="ARBA00023136"/>
    </source>
</evidence>
<dbReference type="AlphaFoldDB" id="A0A7N5J9A7"/>
<dbReference type="PANTHER" id="PTHR43461">
    <property type="entry name" value="TRANSMEMBRANE PROTEIN 256"/>
    <property type="match status" value="1"/>
</dbReference>